<dbReference type="Ensembl" id="ENSSHAT00000037012.1">
    <property type="protein sequence ID" value="ENSSHAP00000045988.1"/>
    <property type="gene ID" value="ENSSHAG00000027073.1"/>
</dbReference>
<reference evidence="2 3" key="1">
    <citation type="journal article" date="2011" name="Proc. Natl. Acad. Sci. U.S.A.">
        <title>Genetic diversity and population structure of the endangered marsupial Sarcophilus harrisii (Tasmanian devil).</title>
        <authorList>
            <person name="Miller W."/>
            <person name="Hayes V.M."/>
            <person name="Ratan A."/>
            <person name="Petersen D.C."/>
            <person name="Wittekindt N.E."/>
            <person name="Miller J."/>
            <person name="Walenz B."/>
            <person name="Knight J."/>
            <person name="Qi J."/>
            <person name="Zhao F."/>
            <person name="Wang Q."/>
            <person name="Bedoya-Reina O.C."/>
            <person name="Katiyar N."/>
            <person name="Tomsho L.P."/>
            <person name="Kasson L.M."/>
            <person name="Hardie R.A."/>
            <person name="Woodbridge P."/>
            <person name="Tindall E.A."/>
            <person name="Bertelsen M.F."/>
            <person name="Dixon D."/>
            <person name="Pyecroft S."/>
            <person name="Helgen K.M."/>
            <person name="Lesk A.M."/>
            <person name="Pringle T.H."/>
            <person name="Patterson N."/>
            <person name="Zhang Y."/>
            <person name="Kreiss A."/>
            <person name="Woods G.M."/>
            <person name="Jones M.E."/>
            <person name="Schuster S.C."/>
        </authorList>
    </citation>
    <scope>NUCLEOTIDE SEQUENCE [LARGE SCALE GENOMIC DNA]</scope>
</reference>
<keyword evidence="3" id="KW-1185">Reference proteome</keyword>
<dbReference type="SMART" id="SM00034">
    <property type="entry name" value="CLECT"/>
    <property type="match status" value="1"/>
</dbReference>
<sequence>MESLKGPGSMLNLYSLLKGDPAWIGLFFDVDTGTLSWSSGPIFTTPFWFMNLSEFTAGFCALLEMSFTPNVRAALCSTQHAFICYYDPAIGHLITRESPLSSSTIPLTPDEVRIGEKIFMRFTEEKTWSAALQYCQTYYTNLADLQSVTEGTPLKRISSQTEAWIGLYLDGNTGSLRWSSNFGSSIPSWLSVSMFGEGQCGTLRRFENFLPRVSPAFCSELKPFICFYGKCQSTL</sequence>
<accession>A0A7N4Q1K2</accession>
<dbReference type="InterPro" id="IPR016186">
    <property type="entry name" value="C-type_lectin-like/link_sf"/>
</dbReference>
<dbReference type="InterPro" id="IPR001304">
    <property type="entry name" value="C-type_lectin-like"/>
</dbReference>
<dbReference type="InParanoid" id="A0A7N4Q1K2"/>
<reference evidence="2" key="2">
    <citation type="submission" date="2025-08" db="UniProtKB">
        <authorList>
            <consortium name="Ensembl"/>
        </authorList>
    </citation>
    <scope>IDENTIFICATION</scope>
</reference>
<proteinExistence type="predicted"/>
<dbReference type="PROSITE" id="PS50041">
    <property type="entry name" value="C_TYPE_LECTIN_2"/>
    <property type="match status" value="1"/>
</dbReference>
<protein>
    <recommendedName>
        <fullName evidence="1">C-type lectin domain-containing protein</fullName>
    </recommendedName>
</protein>
<dbReference type="PANTHER" id="PTHR45784">
    <property type="entry name" value="C-TYPE LECTIN DOMAIN FAMILY 20 MEMBER A-RELATED"/>
    <property type="match status" value="1"/>
</dbReference>
<evidence type="ECO:0000313" key="3">
    <source>
        <dbReference type="Proteomes" id="UP000007648"/>
    </source>
</evidence>
<evidence type="ECO:0000259" key="1">
    <source>
        <dbReference type="PROSITE" id="PS50041"/>
    </source>
</evidence>
<dbReference type="InterPro" id="IPR016187">
    <property type="entry name" value="CTDL_fold"/>
</dbReference>
<reference evidence="2" key="3">
    <citation type="submission" date="2025-09" db="UniProtKB">
        <authorList>
            <consortium name="Ensembl"/>
        </authorList>
    </citation>
    <scope>IDENTIFICATION</scope>
</reference>
<dbReference type="Proteomes" id="UP000007648">
    <property type="component" value="Unassembled WGS sequence"/>
</dbReference>
<dbReference type="Gene3D" id="3.10.100.10">
    <property type="entry name" value="Mannose-Binding Protein A, subunit A"/>
    <property type="match status" value="2"/>
</dbReference>
<organism evidence="2 3">
    <name type="scientific">Sarcophilus harrisii</name>
    <name type="common">Tasmanian devil</name>
    <name type="synonym">Sarcophilus laniarius</name>
    <dbReference type="NCBI Taxonomy" id="9305"/>
    <lineage>
        <taxon>Eukaryota</taxon>
        <taxon>Metazoa</taxon>
        <taxon>Chordata</taxon>
        <taxon>Craniata</taxon>
        <taxon>Vertebrata</taxon>
        <taxon>Euteleostomi</taxon>
        <taxon>Mammalia</taxon>
        <taxon>Metatheria</taxon>
        <taxon>Dasyuromorphia</taxon>
        <taxon>Dasyuridae</taxon>
        <taxon>Sarcophilus</taxon>
    </lineage>
</organism>
<feature type="domain" description="C-type lectin" evidence="1">
    <location>
        <begin position="114"/>
        <end position="227"/>
    </location>
</feature>
<dbReference type="AlphaFoldDB" id="A0A7N4Q1K2"/>
<dbReference type="SUPFAM" id="SSF56436">
    <property type="entry name" value="C-type lectin-like"/>
    <property type="match status" value="2"/>
</dbReference>
<dbReference type="Pfam" id="PF00059">
    <property type="entry name" value="Lectin_C"/>
    <property type="match status" value="1"/>
</dbReference>
<evidence type="ECO:0000313" key="2">
    <source>
        <dbReference type="Ensembl" id="ENSSHAP00000045988.1"/>
    </source>
</evidence>
<dbReference type="PANTHER" id="PTHR45784:SF5">
    <property type="entry name" value="C-TYPE LECTIN DOMAIN FAMILY 20 MEMBER A-RELATED"/>
    <property type="match status" value="1"/>
</dbReference>
<dbReference type="GeneTree" id="ENSGT00390000009002"/>
<name>A0A7N4Q1K2_SARHA</name>